<proteinExistence type="predicted"/>
<dbReference type="InterPro" id="IPR034154">
    <property type="entry name" value="TOPRIM_DnaG/twinkle"/>
</dbReference>
<reference evidence="8" key="1">
    <citation type="submission" date="2013-07" db="EMBL/GenBank/DDBJ databases">
        <title>Sub-species coevolution in mutualistic symbiosis.</title>
        <authorList>
            <person name="Murfin K."/>
            <person name="Klassen J."/>
            <person name="Lee M."/>
            <person name="Forst S."/>
            <person name="Stock P."/>
            <person name="Goodrich-Blair H."/>
        </authorList>
    </citation>
    <scope>NUCLEOTIDE SEQUENCE [LARGE SCALE GENOMIC DNA]</scope>
    <source>
        <strain evidence="8">Feltiae Moldova</strain>
    </source>
</reference>
<dbReference type="GO" id="GO:0006269">
    <property type="term" value="P:DNA replication, synthesis of primer"/>
    <property type="evidence" value="ECO:0007669"/>
    <property type="project" value="UniProtKB-KW"/>
</dbReference>
<dbReference type="InterPro" id="IPR013237">
    <property type="entry name" value="Phage_T7_Gp4_N"/>
</dbReference>
<dbReference type="Pfam" id="PF13362">
    <property type="entry name" value="Toprim_3"/>
    <property type="match status" value="1"/>
</dbReference>
<dbReference type="HOGENOM" id="CLU_005630_2_0_6"/>
<dbReference type="Gene3D" id="3.90.580.10">
    <property type="entry name" value="Zinc finger, CHC2-type domain"/>
    <property type="match status" value="1"/>
</dbReference>
<dbReference type="Proteomes" id="UP000028487">
    <property type="component" value="Unassembled WGS sequence"/>
</dbReference>
<evidence type="ECO:0000256" key="5">
    <source>
        <dbReference type="ARBA" id="ARBA00022705"/>
    </source>
</evidence>
<dbReference type="Pfam" id="PF06048">
    <property type="entry name" value="DUF927"/>
    <property type="match status" value="1"/>
</dbReference>
<dbReference type="SUPFAM" id="SSF57783">
    <property type="entry name" value="Zinc beta-ribbon"/>
    <property type="match status" value="1"/>
</dbReference>
<evidence type="ECO:0000313" key="8">
    <source>
        <dbReference type="EMBL" id="CDG99950.1"/>
    </source>
</evidence>
<dbReference type="GO" id="GO:0008270">
    <property type="term" value="F:zinc ion binding"/>
    <property type="evidence" value="ECO:0007669"/>
    <property type="project" value="InterPro"/>
</dbReference>
<evidence type="ECO:0000256" key="2">
    <source>
        <dbReference type="ARBA" id="ARBA00022515"/>
    </source>
</evidence>
<keyword evidence="1" id="KW-0240">DNA-directed RNA polymerase</keyword>
<dbReference type="SMART" id="SM00778">
    <property type="entry name" value="Prim_Zn_Ribbon"/>
    <property type="match status" value="1"/>
</dbReference>
<keyword evidence="2" id="KW-0639">Primosome</keyword>
<dbReference type="InterPro" id="IPR009270">
    <property type="entry name" value="DUF927"/>
</dbReference>
<dbReference type="Pfam" id="PF08273">
    <property type="entry name" value="Zn_Ribbon_Prim"/>
    <property type="match status" value="1"/>
</dbReference>
<dbReference type="EMBL" id="CBSV010000031">
    <property type="protein sequence ID" value="CDG99950.1"/>
    <property type="molecule type" value="Genomic_DNA"/>
</dbReference>
<dbReference type="GO" id="GO:1990077">
    <property type="term" value="C:primosome complex"/>
    <property type="evidence" value="ECO:0007669"/>
    <property type="project" value="UniProtKB-KW"/>
</dbReference>
<dbReference type="GO" id="GO:0003677">
    <property type="term" value="F:DNA binding"/>
    <property type="evidence" value="ECO:0007669"/>
    <property type="project" value="InterPro"/>
</dbReference>
<dbReference type="GO" id="GO:0016779">
    <property type="term" value="F:nucleotidyltransferase activity"/>
    <property type="evidence" value="ECO:0007669"/>
    <property type="project" value="UniProtKB-KW"/>
</dbReference>
<organism evidence="8">
    <name type="scientific">Xenorhabdus bovienii str. feltiae Moldova</name>
    <dbReference type="NCBI Taxonomy" id="1398200"/>
    <lineage>
        <taxon>Bacteria</taxon>
        <taxon>Pseudomonadati</taxon>
        <taxon>Pseudomonadota</taxon>
        <taxon>Gammaproteobacteria</taxon>
        <taxon>Enterobacterales</taxon>
        <taxon>Morganellaceae</taxon>
        <taxon>Xenorhabdus</taxon>
    </lineage>
</organism>
<gene>
    <name evidence="8" type="ORF">XBFM1_1260099</name>
</gene>
<dbReference type="AlphaFoldDB" id="A0A077NM53"/>
<dbReference type="Gene3D" id="3.40.1360.10">
    <property type="match status" value="1"/>
</dbReference>
<evidence type="ECO:0000259" key="7">
    <source>
        <dbReference type="SMART" id="SM00778"/>
    </source>
</evidence>
<evidence type="ECO:0000256" key="6">
    <source>
        <dbReference type="ARBA" id="ARBA00023163"/>
    </source>
</evidence>
<dbReference type="InterPro" id="IPR006171">
    <property type="entry name" value="TOPRIM_dom"/>
</dbReference>
<dbReference type="GO" id="GO:0000428">
    <property type="term" value="C:DNA-directed RNA polymerase complex"/>
    <property type="evidence" value="ECO:0007669"/>
    <property type="project" value="UniProtKB-KW"/>
</dbReference>
<keyword evidence="6" id="KW-0804">Transcription</keyword>
<keyword evidence="5" id="KW-0235">DNA replication</keyword>
<dbReference type="GO" id="GO:0004386">
    <property type="term" value="F:helicase activity"/>
    <property type="evidence" value="ECO:0007669"/>
    <property type="project" value="InterPro"/>
</dbReference>
<feature type="domain" description="DNA primase/helicase Gp4 N-terminal Bacteriophage T7-like" evidence="7">
    <location>
        <begin position="44"/>
        <end position="83"/>
    </location>
</feature>
<name>A0A077NM53_XENBV</name>
<accession>A0A077NM53</accession>
<sequence length="912" mass="100340">MIMSQGNNNQKSRPLDVIRTVKTSAINHWQSLLPACGVDVPAKGKHGACPICGGTDRFHFMDDNHNGDWHCRQCDEPNHGDGLDLVARTKGITVFAAAKLVANVLVMPLPEPKPTKAQPRTVKSIAERIATMLATAVTGESQYLAKKGLQCPNQRLLKDGSLLLATQTLDGTITGAQTIKPDGEKRLVSGTQKKGSFIPVSEITGISDTIIITEGYATALTVSQLHDGVVLAAIDESNLSIVAEQARTQWPDAKIILAADNDCHVQGERDKNGKLKKNVGKIAAEKAAQSVDGWVTLPPTEDKADWDDYRQRYGIKAAKQAFSEGLYQVGKKVSVPKSVVINLDERREKERDPLKSFIDVRKNGIYYVTPKVDKESGEIINHEQWLSDPMQVIGRGRDDIEFYLIIQWEEDGTTYTEAVKTGDVGDREGWRQLKAAGLNIATKPFLRNILSDWLQRRAKKTDWHITHSTGWQHGAYIFPTGEVIGKPEKSVIFCGRTSSIRGYTVAGTPESWRDSVAKLAKGNPFMMLSIAAALASPVIGLLRDDGFGVHFYDQSTAGKTTAQSVGCSVFGEPSAMRLTWFATTLGLINEAAAHNNNLLPLDEVGQGSSVKDVANASYALFNGKGKLQGARNGGNRDILQFKTIAISTGEIDLDTFVRSEGKRMKAGQLVRLLNIPFSSPTVLHGYQDAREHAKAIEKAIADNHGAIGRTWCEYLTRHQKIARSTVEEAKTRWNGLIPKGAGAQLPRVAERFAILEGALIAATHLTGWTEQESRDAIQYCLNAWVAEFGTANKEHQQIREQTEAFLDRFGLNRYAPEPYTYDHASISNLAGYRKDTSDIPNKGGIIHFYTFPDVFENEVSETFDTKMFARVLAESGMLKKAANGGFKVQGMKHNGSPHKYYVVMYSADEIEE</sequence>
<dbReference type="CDD" id="cd01029">
    <property type="entry name" value="TOPRIM_primases"/>
    <property type="match status" value="1"/>
</dbReference>
<protein>
    <submittedName>
        <fullName evidence="8">Putative prophage primase</fullName>
    </submittedName>
</protein>
<evidence type="ECO:0000256" key="1">
    <source>
        <dbReference type="ARBA" id="ARBA00022478"/>
    </source>
</evidence>
<evidence type="ECO:0000256" key="4">
    <source>
        <dbReference type="ARBA" id="ARBA00022695"/>
    </source>
</evidence>
<keyword evidence="3" id="KW-0808">Transferase</keyword>
<keyword evidence="4" id="KW-0548">Nucleotidyltransferase</keyword>
<evidence type="ECO:0000256" key="3">
    <source>
        <dbReference type="ARBA" id="ARBA00022679"/>
    </source>
</evidence>
<dbReference type="InterPro" id="IPR036977">
    <property type="entry name" value="DNA_primase_Znf_CHC2"/>
</dbReference>
<comment type="caution">
    <text evidence="8">The sequence shown here is derived from an EMBL/GenBank/DDBJ whole genome shotgun (WGS) entry which is preliminary data.</text>
</comment>